<feature type="domain" description="Ubiquitin-like" evidence="1">
    <location>
        <begin position="108"/>
        <end position="183"/>
    </location>
</feature>
<dbReference type="InterPro" id="IPR029071">
    <property type="entry name" value="Ubiquitin-like_domsf"/>
</dbReference>
<dbReference type="SUPFAM" id="SSF54236">
    <property type="entry name" value="Ubiquitin-like"/>
    <property type="match status" value="2"/>
</dbReference>
<evidence type="ECO:0000259" key="1">
    <source>
        <dbReference type="PROSITE" id="PS50053"/>
    </source>
</evidence>
<accession>A0AAD9D4S0</accession>
<dbReference type="Proteomes" id="UP001224775">
    <property type="component" value="Unassembled WGS sequence"/>
</dbReference>
<dbReference type="Gene3D" id="3.10.20.90">
    <property type="entry name" value="Phosphatidylinositol 3-kinase Catalytic Subunit, Chain A, domain 1"/>
    <property type="match status" value="2"/>
</dbReference>
<protein>
    <submittedName>
        <fullName evidence="2">Ubiquitin family protein</fullName>
    </submittedName>
</protein>
<evidence type="ECO:0000313" key="3">
    <source>
        <dbReference type="Proteomes" id="UP001224775"/>
    </source>
</evidence>
<keyword evidence="3" id="KW-1185">Reference proteome</keyword>
<gene>
    <name evidence="2" type="ORF">QTG54_016305</name>
</gene>
<dbReference type="FunFam" id="3.10.20.90:FF:000202">
    <property type="entry name" value="Small ubiquitin-related modifier I"/>
    <property type="match status" value="2"/>
</dbReference>
<proteinExistence type="predicted"/>
<evidence type="ECO:0000313" key="2">
    <source>
        <dbReference type="EMBL" id="KAK1732974.1"/>
    </source>
</evidence>
<name>A0AAD9D4S0_9STRA</name>
<feature type="domain" description="Ubiquitin-like" evidence="1">
    <location>
        <begin position="16"/>
        <end position="91"/>
    </location>
</feature>
<sequence>MSDTEDKKPEGGAEPITIRVKDQNGEETMFKVKRSTKMAKVFNAYAGKKGIDVASMRFMLDGEAVDFDSTPEALDLEDNDQIDCFLQQVGGASDEEGAGDAKTEDAPITIRVKDQTGEETMFKIKKSTKMKKVFEAYASRKGVDVAALRFLLDGERISETDSPKMLELEDEDQIDCVLQQLGGCL</sequence>
<dbReference type="InterPro" id="IPR022617">
    <property type="entry name" value="Rad60/SUMO-like_dom"/>
</dbReference>
<dbReference type="PROSITE" id="PS50053">
    <property type="entry name" value="UBIQUITIN_2"/>
    <property type="match status" value="2"/>
</dbReference>
<dbReference type="AlphaFoldDB" id="A0AAD9D4S0"/>
<dbReference type="InterPro" id="IPR000626">
    <property type="entry name" value="Ubiquitin-like_dom"/>
</dbReference>
<dbReference type="PANTHER" id="PTHR10562">
    <property type="entry name" value="SMALL UBIQUITIN-RELATED MODIFIER"/>
    <property type="match status" value="1"/>
</dbReference>
<dbReference type="EMBL" id="JATAAI010000055">
    <property type="protein sequence ID" value="KAK1732974.1"/>
    <property type="molecule type" value="Genomic_DNA"/>
</dbReference>
<organism evidence="2 3">
    <name type="scientific">Skeletonema marinoi</name>
    <dbReference type="NCBI Taxonomy" id="267567"/>
    <lineage>
        <taxon>Eukaryota</taxon>
        <taxon>Sar</taxon>
        <taxon>Stramenopiles</taxon>
        <taxon>Ochrophyta</taxon>
        <taxon>Bacillariophyta</taxon>
        <taxon>Coscinodiscophyceae</taxon>
        <taxon>Thalassiosirophycidae</taxon>
        <taxon>Thalassiosirales</taxon>
        <taxon>Skeletonemataceae</taxon>
        <taxon>Skeletonema</taxon>
        <taxon>Skeletonema marinoi-dohrnii complex</taxon>
    </lineage>
</organism>
<reference evidence="2" key="1">
    <citation type="submission" date="2023-06" db="EMBL/GenBank/DDBJ databases">
        <title>Survivors Of The Sea: Transcriptome response of Skeletonema marinoi to long-term dormancy.</title>
        <authorList>
            <person name="Pinder M.I.M."/>
            <person name="Kourtchenko O."/>
            <person name="Robertson E.K."/>
            <person name="Larsson T."/>
            <person name="Maumus F."/>
            <person name="Osuna-Cruz C.M."/>
            <person name="Vancaester E."/>
            <person name="Stenow R."/>
            <person name="Vandepoele K."/>
            <person name="Ploug H."/>
            <person name="Bruchert V."/>
            <person name="Godhe A."/>
            <person name="Topel M."/>
        </authorList>
    </citation>
    <scope>NUCLEOTIDE SEQUENCE</scope>
    <source>
        <strain evidence="2">R05AC</strain>
    </source>
</reference>
<dbReference type="SMART" id="SM00213">
    <property type="entry name" value="UBQ"/>
    <property type="match status" value="2"/>
</dbReference>
<dbReference type="Pfam" id="PF11976">
    <property type="entry name" value="Rad60-SLD"/>
    <property type="match status" value="2"/>
</dbReference>
<comment type="caution">
    <text evidence="2">The sequence shown here is derived from an EMBL/GenBank/DDBJ whole genome shotgun (WGS) entry which is preliminary data.</text>
</comment>